<dbReference type="EMBL" id="BFBR01000001">
    <property type="protein sequence ID" value="GBF56678.1"/>
    <property type="molecule type" value="Genomic_DNA"/>
</dbReference>
<organism evidence="1 2">
    <name type="scientific">Candidatus Phycosocius bacilliformis</name>
    <dbReference type="NCBI Taxonomy" id="1445552"/>
    <lineage>
        <taxon>Bacteria</taxon>
        <taxon>Pseudomonadati</taxon>
        <taxon>Pseudomonadota</taxon>
        <taxon>Alphaproteobacteria</taxon>
        <taxon>Caulobacterales</taxon>
        <taxon>Caulobacterales incertae sedis</taxon>
        <taxon>Candidatus Phycosocius</taxon>
    </lineage>
</organism>
<keyword evidence="2" id="KW-1185">Reference proteome</keyword>
<evidence type="ECO:0008006" key="3">
    <source>
        <dbReference type="Google" id="ProtNLM"/>
    </source>
</evidence>
<comment type="caution">
    <text evidence="1">The sequence shown here is derived from an EMBL/GenBank/DDBJ whole genome shotgun (WGS) entry which is preliminary data.</text>
</comment>
<dbReference type="RefSeq" id="WP_192576105.1">
    <property type="nucleotide sequence ID" value="NZ_BFBR01000001.1"/>
</dbReference>
<proteinExistence type="predicted"/>
<dbReference type="AlphaFoldDB" id="A0A2P2E6K4"/>
<gene>
    <name evidence="1" type="ORF">PbB2_00335</name>
</gene>
<protein>
    <recommendedName>
        <fullName evidence="3">Heparinase</fullName>
    </recommendedName>
</protein>
<sequence>MALEVGEQQAVRLTARLGPEWLHPFASGCFASDGTLLPRVWHPLPDFRLSVIEEGLDLLQGRLPQRLGSGTFDAIAGPFSDPKAASQGWILSFDFLRDLSPSYGDLLPILESWLRHWFHRRAEDASTGLSLWRGTASGAGRSDGVVWRARRLLNWLSHLLPMMAGFSTHLQRKIGDQLLQDFVRLVEPERRLLASLASAFEPLSRRACWTRAVGILAVENASPGLLRPGLSQEALAEMNDLIAADGMFADGSPVGTLSAAADLAMLDRLDAINPINQRLRQAVATLRRSDGALVTFSKQRGYGGLAESVLGPTNLRRSAILKTGHIGMMEKGALRVWLRAPSGSADTGPICEVEAHGVELITSGPEAISALTFSGAQMITEPQIRRRDETSQSQLEAKVSFEIDGQRHSCIRTLTLSEDGQRLSGEDALFAGSAGAKLGSPVLMFDLGLGCQATPSRDGESFLIRTPSGHAWRFRCISHPGAFRIEDAYSGQALTQIRRLRMICAPLGNSLKKDLVLAWDLQLEELM</sequence>
<dbReference type="Proteomes" id="UP000245086">
    <property type="component" value="Unassembled WGS sequence"/>
</dbReference>
<name>A0A2P2E6K4_9PROT</name>
<accession>A0A2P2E6K4</accession>
<evidence type="ECO:0000313" key="2">
    <source>
        <dbReference type="Proteomes" id="UP000245086"/>
    </source>
</evidence>
<evidence type="ECO:0000313" key="1">
    <source>
        <dbReference type="EMBL" id="GBF56678.1"/>
    </source>
</evidence>
<reference evidence="1 2" key="1">
    <citation type="journal article" date="2018" name="Genome Announc.">
        <title>Draft Genome Sequence of "Candidatus Phycosocius bacilliformis," an Alphaproteobacterial Ectosymbiont of the Hydrocarbon-Producing Green Alga Botryococcus braunii.</title>
        <authorList>
            <person name="Tanabe Y."/>
            <person name="Yamaguchi H."/>
            <person name="Watanabe M.M."/>
        </authorList>
    </citation>
    <scope>NUCLEOTIDE SEQUENCE [LARGE SCALE GENOMIC DNA]</scope>
    <source>
        <strain evidence="1 2">BOTRYCO-2</strain>
    </source>
</reference>